<evidence type="ECO:0000313" key="9">
    <source>
        <dbReference type="EMBL" id="EFN58245.1"/>
    </source>
</evidence>
<dbReference type="GeneID" id="17357370"/>
<comment type="similarity">
    <text evidence="7">Belongs to the light-harvesting chlorophyll a/b-binding (LHC) protein family.</text>
</comment>
<dbReference type="GO" id="GO:0009535">
    <property type="term" value="C:chloroplast thylakoid membrane"/>
    <property type="evidence" value="ECO:0007669"/>
    <property type="project" value="UniProtKB-SubCell"/>
</dbReference>
<evidence type="ECO:0000256" key="7">
    <source>
        <dbReference type="RuleBase" id="RU363080"/>
    </source>
</evidence>
<dbReference type="Gene3D" id="1.10.3460.10">
    <property type="entry name" value="Chlorophyll a/b binding protein domain"/>
    <property type="match status" value="1"/>
</dbReference>
<evidence type="ECO:0000256" key="6">
    <source>
        <dbReference type="PIRSR" id="PIRSR601344-1"/>
    </source>
</evidence>
<dbReference type="GO" id="GO:0016168">
    <property type="term" value="F:chlorophyll binding"/>
    <property type="evidence" value="ECO:0007669"/>
    <property type="project" value="UniProtKB-KW"/>
</dbReference>
<dbReference type="Proteomes" id="UP000008141">
    <property type="component" value="Unassembled WGS sequence"/>
</dbReference>
<dbReference type="InterPro" id="IPR022796">
    <property type="entry name" value="Chloroa_b-bind"/>
</dbReference>
<keyword evidence="1 6" id="KW-0148">Chlorophyll</keyword>
<feature type="binding site" evidence="6">
    <location>
        <position position="222"/>
    </location>
    <ligand>
        <name>chlorophyll a</name>
        <dbReference type="ChEBI" id="CHEBI:58416"/>
        <label>1</label>
    </ligand>
</feature>
<dbReference type="eggNOG" id="ENOG502QQ8A">
    <property type="taxonomic scope" value="Eukaryota"/>
</dbReference>
<evidence type="ECO:0000256" key="5">
    <source>
        <dbReference type="ARBA" id="ARBA00022991"/>
    </source>
</evidence>
<name>E1Z7X5_CHLVA</name>
<evidence type="ECO:0000256" key="1">
    <source>
        <dbReference type="ARBA" id="ARBA00022494"/>
    </source>
</evidence>
<keyword evidence="3 7" id="KW-0602">Photosynthesis</keyword>
<dbReference type="FunCoup" id="E1Z7X5">
    <property type="interactions" value="193"/>
</dbReference>
<dbReference type="Pfam" id="PF00504">
    <property type="entry name" value="Chloroa_b-bind"/>
    <property type="match status" value="1"/>
</dbReference>
<accession>E1Z7X5</accession>
<keyword evidence="5 7" id="KW-0157">Chromophore</keyword>
<dbReference type="GO" id="GO:0009522">
    <property type="term" value="C:photosystem I"/>
    <property type="evidence" value="ECO:0007669"/>
    <property type="project" value="UniProtKB-KW"/>
</dbReference>
<keyword evidence="7" id="KW-0603">Photosystem I</keyword>
<comment type="function">
    <text evidence="7">The light-harvesting complex (LHC) functions as a light receptor, it captures and delivers excitation energy to photosystems with which it is closely associated.</text>
</comment>
<keyword evidence="4 7" id="KW-0934">Plastid</keyword>
<comment type="subcellular location">
    <subcellularLocation>
        <location evidence="7">Plastid</location>
        <location evidence="7">Chloroplast thylakoid membrane</location>
    </subcellularLocation>
</comment>
<feature type="binding site" evidence="6">
    <location>
        <position position="172"/>
    </location>
    <ligand>
        <name>chlorophyll a</name>
        <dbReference type="ChEBI" id="CHEBI:58416"/>
        <label>1</label>
    </ligand>
</feature>
<feature type="coiled-coil region" evidence="8">
    <location>
        <begin position="93"/>
        <end position="120"/>
    </location>
</feature>
<feature type="binding site" description="axial binding residue" evidence="6">
    <location>
        <position position="242"/>
    </location>
    <ligand>
        <name>chlorophyll b</name>
        <dbReference type="ChEBI" id="CHEBI:61721"/>
        <label>1</label>
    </ligand>
    <ligandPart>
        <name>Mg</name>
        <dbReference type="ChEBI" id="CHEBI:25107"/>
    </ligandPart>
</feature>
<sequence>MALPSRTNSATAPRLNVKKAVLFHSQSRWREAQVGRQAAQRRLARRQRQLSCQPSASLSLEAVKDVGGLVLFSALPFVAVQALADSKLGKDLLAGLEAQKPLLRRQAAQQEAERRAARQQSPWFGAARPLWLGPLSTQPPQHLSGELPGDYGWDPAGLGRDPAKLDRYVELELLHARWAMLGALGAVVPELLQLAGSATFLEDRWWNVGYAKLTTGEELAYLGVPGLRVAGGQGVAIIAFCQVLLMFGPEYARACGISALEPLGVFLPGDKNYPGGWLFDPLQLSGDAERYEAMRVREIKNGRLAMVAWLGFAAQAAVTRQGPVQNLLDAVGGLGS</sequence>
<dbReference type="PANTHER" id="PTHR21649">
    <property type="entry name" value="CHLOROPHYLL A/B BINDING PROTEIN"/>
    <property type="match status" value="1"/>
</dbReference>
<dbReference type="InterPro" id="IPR001344">
    <property type="entry name" value="Chloro_AB-bd_pln"/>
</dbReference>
<evidence type="ECO:0000256" key="8">
    <source>
        <dbReference type="SAM" id="Coils"/>
    </source>
</evidence>
<dbReference type="EMBL" id="GL433838">
    <property type="protein sequence ID" value="EFN58245.1"/>
    <property type="molecule type" value="Genomic_DNA"/>
</dbReference>
<feature type="binding site" description="axial binding residue" evidence="6">
    <location>
        <position position="250"/>
    </location>
    <ligand>
        <name>chlorophyll b</name>
        <dbReference type="ChEBI" id="CHEBI:61721"/>
        <label>1</label>
    </ligand>
    <ligandPart>
        <name>Mg</name>
        <dbReference type="ChEBI" id="CHEBI:25107"/>
    </ligandPart>
</feature>
<feature type="binding site" description="axial binding residue" evidence="6">
    <location>
        <position position="177"/>
    </location>
    <ligand>
        <name>chlorophyll b</name>
        <dbReference type="ChEBI" id="CHEBI:61721"/>
        <label>1</label>
    </ligand>
    <ligandPart>
        <name>Mg</name>
        <dbReference type="ChEBI" id="CHEBI:25107"/>
    </ligandPart>
</feature>
<dbReference type="GO" id="GO:0009523">
    <property type="term" value="C:photosystem II"/>
    <property type="evidence" value="ECO:0007669"/>
    <property type="project" value="UniProtKB-KW"/>
</dbReference>
<dbReference type="AlphaFoldDB" id="E1Z7X5"/>
<evidence type="ECO:0000313" key="10">
    <source>
        <dbReference type="Proteomes" id="UP000008141"/>
    </source>
</evidence>
<proteinExistence type="inferred from homology"/>
<keyword evidence="7" id="KW-0793">Thylakoid</keyword>
<gene>
    <name evidence="9" type="ORF">CHLNCDRAFT_34387</name>
</gene>
<feature type="binding site" evidence="6">
    <location>
        <position position="298"/>
    </location>
    <ligand>
        <name>chlorophyll a</name>
        <dbReference type="ChEBI" id="CHEBI:58416"/>
        <label>1</label>
    </ligand>
</feature>
<feature type="binding site" evidence="6">
    <location>
        <position position="175"/>
    </location>
    <ligand>
        <name>chlorophyll a</name>
        <dbReference type="ChEBI" id="CHEBI:58416"/>
        <label>1</label>
    </ligand>
</feature>
<feature type="binding site" evidence="6">
    <location>
        <position position="153"/>
    </location>
    <ligand>
        <name>chlorophyll a</name>
        <dbReference type="ChEBI" id="CHEBI:58416"/>
        <label>1</label>
    </ligand>
</feature>
<dbReference type="OMA" id="FEVLHAR"/>
<dbReference type="STRING" id="554065.E1Z7X5"/>
<dbReference type="FunFam" id="1.10.3460.10:FF:000009">
    <property type="entry name" value="Chlorophyll a-b binding protein, chloroplastic"/>
    <property type="match status" value="1"/>
</dbReference>
<reference evidence="9 10" key="1">
    <citation type="journal article" date="2010" name="Plant Cell">
        <title>The Chlorella variabilis NC64A genome reveals adaptation to photosymbiosis, coevolution with viruses, and cryptic sex.</title>
        <authorList>
            <person name="Blanc G."/>
            <person name="Duncan G."/>
            <person name="Agarkova I."/>
            <person name="Borodovsky M."/>
            <person name="Gurnon J."/>
            <person name="Kuo A."/>
            <person name="Lindquist E."/>
            <person name="Lucas S."/>
            <person name="Pangilinan J."/>
            <person name="Polle J."/>
            <person name="Salamov A."/>
            <person name="Terry A."/>
            <person name="Yamada T."/>
            <person name="Dunigan D.D."/>
            <person name="Grigoriev I.V."/>
            <person name="Claverie J.M."/>
            <person name="Van Etten J.L."/>
        </authorList>
    </citation>
    <scope>NUCLEOTIDE SEQUENCE [LARGE SCALE GENOMIC DNA]</scope>
    <source>
        <strain evidence="9 10">NC64A</strain>
    </source>
</reference>
<keyword evidence="7" id="KW-0604">Photosystem II</keyword>
<feature type="binding site" evidence="6">
    <location>
        <position position="315"/>
    </location>
    <ligand>
        <name>chlorophyll a</name>
        <dbReference type="ChEBI" id="CHEBI:58416"/>
        <label>1</label>
    </ligand>
</feature>
<dbReference type="RefSeq" id="XP_005850347.1">
    <property type="nucleotide sequence ID" value="XM_005850285.1"/>
</dbReference>
<evidence type="ECO:0000256" key="3">
    <source>
        <dbReference type="ARBA" id="ARBA00022531"/>
    </source>
</evidence>
<keyword evidence="2 7" id="KW-0150">Chloroplast</keyword>
<feature type="binding site" evidence="6">
    <location>
        <position position="303"/>
    </location>
    <ligand>
        <name>chlorophyll a</name>
        <dbReference type="ChEBI" id="CHEBI:58416"/>
        <label>1</label>
    </ligand>
</feature>
<keyword evidence="8" id="KW-0175">Coiled coil</keyword>
<feature type="binding site" description="axial binding residue" evidence="6">
    <location>
        <position position="260"/>
    </location>
    <ligand>
        <name>chlorophyll b</name>
        <dbReference type="ChEBI" id="CHEBI:61721"/>
        <label>1</label>
    </ligand>
    <ligandPart>
        <name>Mg</name>
        <dbReference type="ChEBI" id="CHEBI:25107"/>
    </ligandPart>
</feature>
<dbReference type="OrthoDB" id="423598at2759"/>
<evidence type="ECO:0000256" key="4">
    <source>
        <dbReference type="ARBA" id="ARBA00022640"/>
    </source>
</evidence>
<dbReference type="GO" id="GO:0009765">
    <property type="term" value="P:photosynthesis, light harvesting"/>
    <property type="evidence" value="ECO:0007669"/>
    <property type="project" value="InterPro"/>
</dbReference>
<evidence type="ECO:0000256" key="2">
    <source>
        <dbReference type="ARBA" id="ARBA00022528"/>
    </source>
</evidence>
<organism evidence="10">
    <name type="scientific">Chlorella variabilis</name>
    <name type="common">Green alga</name>
    <dbReference type="NCBI Taxonomy" id="554065"/>
    <lineage>
        <taxon>Eukaryota</taxon>
        <taxon>Viridiplantae</taxon>
        <taxon>Chlorophyta</taxon>
        <taxon>core chlorophytes</taxon>
        <taxon>Trebouxiophyceae</taxon>
        <taxon>Chlorellales</taxon>
        <taxon>Chlorellaceae</taxon>
        <taxon>Chlorella clade</taxon>
        <taxon>Chlorella</taxon>
    </lineage>
</organism>
<dbReference type="KEGG" id="cvr:CHLNCDRAFT_34387"/>
<dbReference type="InParanoid" id="E1Z7X5"/>
<keyword evidence="10" id="KW-1185">Reference proteome</keyword>
<protein>
    <recommendedName>
        <fullName evidence="7">Chlorophyll a-b binding protein, chloroplastic</fullName>
    </recommendedName>
</protein>
<dbReference type="SUPFAM" id="SSF103511">
    <property type="entry name" value="Chlorophyll a-b binding protein"/>
    <property type="match status" value="1"/>
</dbReference>
<feature type="binding site" evidence="6">
    <location>
        <position position="301"/>
    </location>
    <ligand>
        <name>chlorophyll a</name>
        <dbReference type="ChEBI" id="CHEBI:58416"/>
        <label>1</label>
    </ligand>
</feature>